<proteinExistence type="predicted"/>
<dbReference type="EMBL" id="JH000106">
    <property type="protein sequence ID" value="EGV94667.1"/>
    <property type="molecule type" value="Genomic_DNA"/>
</dbReference>
<name>G3H1J3_CRIGR</name>
<organism evidence="1 2">
    <name type="scientific">Cricetulus griseus</name>
    <name type="common">Chinese hamster</name>
    <name type="synonym">Cricetulus barabensis griseus</name>
    <dbReference type="NCBI Taxonomy" id="10029"/>
    <lineage>
        <taxon>Eukaryota</taxon>
        <taxon>Metazoa</taxon>
        <taxon>Chordata</taxon>
        <taxon>Craniata</taxon>
        <taxon>Vertebrata</taxon>
        <taxon>Euteleostomi</taxon>
        <taxon>Mammalia</taxon>
        <taxon>Eutheria</taxon>
        <taxon>Euarchontoglires</taxon>
        <taxon>Glires</taxon>
        <taxon>Rodentia</taxon>
        <taxon>Myomorpha</taxon>
        <taxon>Muroidea</taxon>
        <taxon>Cricetidae</taxon>
        <taxon>Cricetinae</taxon>
        <taxon>Cricetulus</taxon>
    </lineage>
</organism>
<dbReference type="Proteomes" id="UP000001075">
    <property type="component" value="Unassembled WGS sequence"/>
</dbReference>
<dbReference type="AlphaFoldDB" id="G3H1J3"/>
<dbReference type="InParanoid" id="G3H1J3"/>
<evidence type="ECO:0000313" key="2">
    <source>
        <dbReference type="Proteomes" id="UP000001075"/>
    </source>
</evidence>
<evidence type="ECO:0000313" key="1">
    <source>
        <dbReference type="EMBL" id="EGV94667.1"/>
    </source>
</evidence>
<protein>
    <submittedName>
        <fullName evidence="1">Uncharacterized protein</fullName>
    </submittedName>
</protein>
<gene>
    <name evidence="1" type="ORF">I79_004021</name>
</gene>
<accession>G3H1J3</accession>
<sequence>MKPSQALCLEATLGYQSSCVCPAEEGAGALTAGVLKQPFTSLISSVLQIRVDWIFSLPLHCKPYSTFILRKLSSLSCRID</sequence>
<reference evidence="2" key="1">
    <citation type="journal article" date="2011" name="Nat. Biotechnol.">
        <title>The genomic sequence of the Chinese hamster ovary (CHO)-K1 cell line.</title>
        <authorList>
            <person name="Xu X."/>
            <person name="Nagarajan H."/>
            <person name="Lewis N.E."/>
            <person name="Pan S."/>
            <person name="Cai Z."/>
            <person name="Liu X."/>
            <person name="Chen W."/>
            <person name="Xie M."/>
            <person name="Wang W."/>
            <person name="Hammond S."/>
            <person name="Andersen M.R."/>
            <person name="Neff N."/>
            <person name="Passarelli B."/>
            <person name="Koh W."/>
            <person name="Fan H.C."/>
            <person name="Wang J."/>
            <person name="Gui Y."/>
            <person name="Lee K.H."/>
            <person name="Betenbaugh M.J."/>
            <person name="Quake S.R."/>
            <person name="Famili I."/>
            <person name="Palsson B.O."/>
            <person name="Wang J."/>
        </authorList>
    </citation>
    <scope>NUCLEOTIDE SEQUENCE [LARGE SCALE GENOMIC DNA]</scope>
    <source>
        <strain evidence="2">CHO K1 cell line</strain>
    </source>
</reference>